<reference evidence="4" key="1">
    <citation type="submission" date="2016-10" db="EMBL/GenBank/DDBJ databases">
        <authorList>
            <person name="Varghese N."/>
            <person name="Submissions S."/>
        </authorList>
    </citation>
    <scope>NUCLEOTIDE SEQUENCE [LARGE SCALE GENOMIC DNA]</scope>
    <source>
        <strain evidence="4">DSM 44232</strain>
    </source>
</reference>
<dbReference type="InterPro" id="IPR008979">
    <property type="entry name" value="Galactose-bd-like_sf"/>
</dbReference>
<accession>A0A1I6DKS8</accession>
<keyword evidence="4" id="KW-1185">Reference proteome</keyword>
<feature type="transmembrane region" description="Helical" evidence="1">
    <location>
        <begin position="20"/>
        <end position="41"/>
    </location>
</feature>
<evidence type="ECO:0000259" key="2">
    <source>
        <dbReference type="Pfam" id="PF08305"/>
    </source>
</evidence>
<dbReference type="InterPro" id="IPR038637">
    <property type="entry name" value="NPCBM_sf"/>
</dbReference>
<evidence type="ECO:0000256" key="1">
    <source>
        <dbReference type="SAM" id="Phobius"/>
    </source>
</evidence>
<dbReference type="SUPFAM" id="SSF49785">
    <property type="entry name" value="Galactose-binding domain-like"/>
    <property type="match status" value="1"/>
</dbReference>
<keyword evidence="1" id="KW-0812">Transmembrane</keyword>
<dbReference type="Pfam" id="PF08305">
    <property type="entry name" value="NPCBM"/>
    <property type="match status" value="1"/>
</dbReference>
<name>A0A1I6DKS8_9PSEU</name>
<evidence type="ECO:0000313" key="4">
    <source>
        <dbReference type="Proteomes" id="UP000198583"/>
    </source>
</evidence>
<dbReference type="Gene3D" id="2.60.120.1060">
    <property type="entry name" value="NPCBM/NEW2 domain"/>
    <property type="match status" value="1"/>
</dbReference>
<evidence type="ECO:0000313" key="3">
    <source>
        <dbReference type="EMBL" id="SFR05977.1"/>
    </source>
</evidence>
<protein>
    <submittedName>
        <fullName evidence="3">NPCBM/NEW2 domain-containing protein</fullName>
    </submittedName>
</protein>
<dbReference type="STRING" id="84724.SAMN04488564_102929"/>
<dbReference type="AlphaFoldDB" id="A0A1I6DKS8"/>
<dbReference type="Proteomes" id="UP000198583">
    <property type="component" value="Unassembled WGS sequence"/>
</dbReference>
<gene>
    <name evidence="3" type="ORF">SAMN04488564_102929</name>
</gene>
<dbReference type="InterPro" id="IPR013222">
    <property type="entry name" value="Glyco_hyd_98_carb-bd"/>
</dbReference>
<proteinExistence type="predicted"/>
<keyword evidence="1" id="KW-0472">Membrane</keyword>
<feature type="domain" description="Glycosyl hydrolase family 98 putative carbohydrate-binding module" evidence="2">
    <location>
        <begin position="87"/>
        <end position="189"/>
    </location>
</feature>
<keyword evidence="1" id="KW-1133">Transmembrane helix</keyword>
<organism evidence="3 4">
    <name type="scientific">Lentzea waywayandensis</name>
    <dbReference type="NCBI Taxonomy" id="84724"/>
    <lineage>
        <taxon>Bacteria</taxon>
        <taxon>Bacillati</taxon>
        <taxon>Actinomycetota</taxon>
        <taxon>Actinomycetes</taxon>
        <taxon>Pseudonocardiales</taxon>
        <taxon>Pseudonocardiaceae</taxon>
        <taxon>Lentzea</taxon>
    </lineage>
</organism>
<dbReference type="EMBL" id="FOYL01000002">
    <property type="protein sequence ID" value="SFR05977.1"/>
    <property type="molecule type" value="Genomic_DNA"/>
</dbReference>
<sequence length="207" mass="21481">MPGMTRQDSGAGHKPRRWIAGTAAVIIVLVIGTSVLVSGVLSGEEPAATVLTTAPAAPPPPVEDWYDLTAYQTVESGDGHETVASISIGVGKEPFSRGIRGSAVSSATQPANFRTWSTAGRCTRLSVWIGKDAASPQAEGVGQFVIRADEADAVTRQAGIADAPQHVEIDISDVERLTLLDVRAGRDAANAWGTPRVFCAAPPGKAV</sequence>